<sequence length="470" mass="51227">MRSSISEPRACREKAPGGEPQGTCRRLAAQLTPLGTLSQWAVSDMEGLGEGKNAGAGGVDSGSGGEGCGRGWIWVGGWRCGEEPGRRKGAREPLEGRQTGRGDLDSWRAGGAAVGRRGREDGRGGGRRRRRARAEADVGRGRGLWAAAARSDRASPARTSEHGARTSRTARAARHAERPPQFSSSSCIPSASAPRFSRSGPRHGPGSVVAPRPHPMALLPPALGPGRRGRRTQMVTEDSVVYYNYSIIGTFTVKLKVVAEWEEVKPDATKGVMQKTGDFSASLKLQETLRGIQVLGPTLIQTFQKMTVTLNFLGSPPLTVCWRLKPECLPLEEGECHPVSVASTAYNLTHTFRDPGDYCFSIRAENVISKTHQYHRIQVWPSRIQPAVFAFPCATLITVMLAFIMYMTLRNATQQKDMVENPEPPSGVRCCCQMCCGPFLLETPSEYLEIVRENHGLLPPLYKSVKTYTV</sequence>
<dbReference type="GO" id="GO:0005794">
    <property type="term" value="C:Golgi apparatus"/>
    <property type="evidence" value="ECO:0007669"/>
    <property type="project" value="Ensembl"/>
</dbReference>
<accession>A0A7N9DGQ3</accession>
<feature type="compositionally biased region" description="Gly residues" evidence="1">
    <location>
        <begin position="48"/>
        <end position="66"/>
    </location>
</feature>
<protein>
    <submittedName>
        <fullName evidence="4">Transmembrane protein 130</fullName>
    </submittedName>
</protein>
<keyword evidence="2" id="KW-0472">Membrane</keyword>
<dbReference type="PANTHER" id="PTHR11861">
    <property type="entry name" value="MELANOCYTE PROTEIN PMEL 17-RELATED"/>
    <property type="match status" value="1"/>
</dbReference>
<evidence type="ECO:0000313" key="5">
    <source>
        <dbReference type="Proteomes" id="UP000233100"/>
    </source>
</evidence>
<gene>
    <name evidence="4" type="primary">TMEM130</name>
</gene>
<reference evidence="4 5" key="1">
    <citation type="submission" date="2013-03" db="EMBL/GenBank/DDBJ databases">
        <authorList>
            <person name="Warren W."/>
            <person name="Wilson R.K."/>
        </authorList>
    </citation>
    <scope>NUCLEOTIDE SEQUENCE</scope>
</reference>
<feature type="compositionally biased region" description="Basic and acidic residues" evidence="1">
    <location>
        <begin position="150"/>
        <end position="164"/>
    </location>
</feature>
<feature type="region of interest" description="Disordered" evidence="1">
    <location>
        <begin position="47"/>
        <end position="66"/>
    </location>
</feature>
<name>A0A7N9DGQ3_MACFA</name>
<reference evidence="4" key="2">
    <citation type="submission" date="2025-08" db="UniProtKB">
        <authorList>
            <consortium name="Ensembl"/>
        </authorList>
    </citation>
    <scope>IDENTIFICATION</scope>
</reference>
<feature type="compositionally biased region" description="Low complexity" evidence="1">
    <location>
        <begin position="215"/>
        <end position="225"/>
    </location>
</feature>
<proteinExistence type="predicted"/>
<feature type="compositionally biased region" description="Basic and acidic residues" evidence="1">
    <location>
        <begin position="83"/>
        <end position="106"/>
    </location>
</feature>
<evidence type="ECO:0000313" key="4">
    <source>
        <dbReference type="Ensembl" id="ENSMFAP00000062925.1"/>
    </source>
</evidence>
<dbReference type="Proteomes" id="UP000233100">
    <property type="component" value="Chromosome 3"/>
</dbReference>
<reference evidence="4" key="3">
    <citation type="submission" date="2025-09" db="UniProtKB">
        <authorList>
            <consortium name="Ensembl"/>
        </authorList>
    </citation>
    <scope>IDENTIFICATION</scope>
</reference>
<evidence type="ECO:0000256" key="1">
    <source>
        <dbReference type="SAM" id="MobiDB-lite"/>
    </source>
</evidence>
<feature type="domain" description="PKAT KLD" evidence="3">
    <location>
        <begin position="314"/>
        <end position="359"/>
    </location>
</feature>
<evidence type="ECO:0000259" key="3">
    <source>
        <dbReference type="Pfam" id="PF20433"/>
    </source>
</evidence>
<dbReference type="GeneTree" id="ENSGT00950000183188"/>
<feature type="region of interest" description="Disordered" evidence="1">
    <location>
        <begin position="1"/>
        <end position="23"/>
    </location>
</feature>
<keyword evidence="2" id="KW-0812">Transmembrane</keyword>
<feature type="compositionally biased region" description="Low complexity" evidence="1">
    <location>
        <begin position="179"/>
        <end position="194"/>
    </location>
</feature>
<dbReference type="InterPro" id="IPR046846">
    <property type="entry name" value="PKAT_KLD"/>
</dbReference>
<dbReference type="Ensembl" id="ENSMFAT00000096825.1">
    <property type="protein sequence ID" value="ENSMFAP00000062925.1"/>
    <property type="gene ID" value="ENSMFAG00000040311.2"/>
</dbReference>
<dbReference type="SUPFAM" id="SSF49299">
    <property type="entry name" value="PKD domain"/>
    <property type="match status" value="1"/>
</dbReference>
<dbReference type="GO" id="GO:0005886">
    <property type="term" value="C:plasma membrane"/>
    <property type="evidence" value="ECO:0007669"/>
    <property type="project" value="TreeGrafter"/>
</dbReference>
<dbReference type="PANTHER" id="PTHR11861:SF10">
    <property type="entry name" value="TRANSMEMBRANE PROTEIN 130"/>
    <property type="match status" value="1"/>
</dbReference>
<feature type="region of interest" description="Disordered" evidence="1">
    <location>
        <begin position="83"/>
        <end position="229"/>
    </location>
</feature>
<evidence type="ECO:0000256" key="2">
    <source>
        <dbReference type="SAM" id="Phobius"/>
    </source>
</evidence>
<keyword evidence="2" id="KW-1133">Transmembrane helix</keyword>
<dbReference type="InterPro" id="IPR035986">
    <property type="entry name" value="PKD_dom_sf"/>
</dbReference>
<keyword evidence="5" id="KW-1185">Reference proteome</keyword>
<organism evidence="4 5">
    <name type="scientific">Macaca fascicularis</name>
    <name type="common">Crab-eating macaque</name>
    <name type="synonym">Cynomolgus monkey</name>
    <dbReference type="NCBI Taxonomy" id="9541"/>
    <lineage>
        <taxon>Eukaryota</taxon>
        <taxon>Metazoa</taxon>
        <taxon>Chordata</taxon>
        <taxon>Craniata</taxon>
        <taxon>Vertebrata</taxon>
        <taxon>Euteleostomi</taxon>
        <taxon>Mammalia</taxon>
        <taxon>Eutheria</taxon>
        <taxon>Euarchontoglires</taxon>
        <taxon>Primates</taxon>
        <taxon>Haplorrhini</taxon>
        <taxon>Catarrhini</taxon>
        <taxon>Cercopithecidae</taxon>
        <taxon>Cercopithecinae</taxon>
        <taxon>Macaca</taxon>
    </lineage>
</organism>
<dbReference type="Bgee" id="ENSMFAG00000040311">
    <property type="expression patterns" value="Expressed in temporal lobe and 4 other cell types or tissues"/>
</dbReference>
<dbReference type="Pfam" id="PF20433">
    <property type="entry name" value="PKAT_KLD"/>
    <property type="match status" value="1"/>
</dbReference>
<feature type="transmembrane region" description="Helical" evidence="2">
    <location>
        <begin position="387"/>
        <end position="409"/>
    </location>
</feature>
<dbReference type="AlphaFoldDB" id="A0A7N9DGQ3"/>
<dbReference type="InterPro" id="IPR045219">
    <property type="entry name" value="PKAT"/>
</dbReference>